<dbReference type="Pfam" id="PF00078">
    <property type="entry name" value="RVT_1"/>
    <property type="match status" value="1"/>
</dbReference>
<evidence type="ECO:0000259" key="2">
    <source>
        <dbReference type="PROSITE" id="PS50878"/>
    </source>
</evidence>
<dbReference type="Proteomes" id="UP000478052">
    <property type="component" value="Unassembled WGS sequence"/>
</dbReference>
<evidence type="ECO:0000313" key="3">
    <source>
        <dbReference type="EMBL" id="KAF0763096.1"/>
    </source>
</evidence>
<feature type="region of interest" description="Disordered" evidence="1">
    <location>
        <begin position="201"/>
        <end position="249"/>
    </location>
</feature>
<dbReference type="PANTHER" id="PTHR33332">
    <property type="entry name" value="REVERSE TRANSCRIPTASE DOMAIN-CONTAINING PROTEIN"/>
    <property type="match status" value="1"/>
</dbReference>
<dbReference type="OrthoDB" id="6625420at2759"/>
<dbReference type="PROSITE" id="PS50878">
    <property type="entry name" value="RT_POL"/>
    <property type="match status" value="1"/>
</dbReference>
<dbReference type="AlphaFoldDB" id="A0A6G0YY85"/>
<reference evidence="3 4" key="1">
    <citation type="submission" date="2019-08" db="EMBL/GenBank/DDBJ databases">
        <title>Whole genome of Aphis craccivora.</title>
        <authorList>
            <person name="Voronova N.V."/>
            <person name="Shulinski R.S."/>
            <person name="Bandarenka Y.V."/>
            <person name="Zhorov D.G."/>
            <person name="Warner D."/>
        </authorList>
    </citation>
    <scope>NUCLEOTIDE SEQUENCE [LARGE SCALE GENOMIC DNA]</scope>
    <source>
        <strain evidence="3">180601</strain>
        <tissue evidence="3">Whole Body</tissue>
    </source>
</reference>
<accession>A0A6G0YY85</accession>
<keyword evidence="4" id="KW-1185">Reference proteome</keyword>
<dbReference type="EMBL" id="VUJU01001969">
    <property type="protein sequence ID" value="KAF0763096.1"/>
    <property type="molecule type" value="Genomic_DNA"/>
</dbReference>
<dbReference type="GO" id="GO:0071897">
    <property type="term" value="P:DNA biosynthetic process"/>
    <property type="evidence" value="ECO:0007669"/>
    <property type="project" value="UniProtKB-ARBA"/>
</dbReference>
<name>A0A6G0YY85_APHCR</name>
<feature type="compositionally biased region" description="Acidic residues" evidence="1">
    <location>
        <begin position="235"/>
        <end position="249"/>
    </location>
</feature>
<feature type="domain" description="Reverse transcriptase" evidence="2">
    <location>
        <begin position="1"/>
        <end position="137"/>
    </location>
</feature>
<evidence type="ECO:0000313" key="4">
    <source>
        <dbReference type="Proteomes" id="UP000478052"/>
    </source>
</evidence>
<organism evidence="3 4">
    <name type="scientific">Aphis craccivora</name>
    <name type="common">Cowpea aphid</name>
    <dbReference type="NCBI Taxonomy" id="307492"/>
    <lineage>
        <taxon>Eukaryota</taxon>
        <taxon>Metazoa</taxon>
        <taxon>Ecdysozoa</taxon>
        <taxon>Arthropoda</taxon>
        <taxon>Hexapoda</taxon>
        <taxon>Insecta</taxon>
        <taxon>Pterygota</taxon>
        <taxon>Neoptera</taxon>
        <taxon>Paraneoptera</taxon>
        <taxon>Hemiptera</taxon>
        <taxon>Sternorrhyncha</taxon>
        <taxon>Aphidomorpha</taxon>
        <taxon>Aphidoidea</taxon>
        <taxon>Aphididae</taxon>
        <taxon>Aphidini</taxon>
        <taxon>Aphis</taxon>
        <taxon>Aphis</taxon>
    </lineage>
</organism>
<protein>
    <submittedName>
        <fullName evidence="3">Ribosome biogenesis protein TSR3 isoform X1</fullName>
    </submittedName>
</protein>
<sequence length="249" mass="28463">MPPNSTSFKVKVGSDFSQLHHIKAVVPRGSVLGPTLFNIYCHDIPIPLNSQLAMFEDDTTILTQDSSLDLAIKNLQISLNEITTWFQKWKLNLNPTKSEVKIFTLKRYNNPKDIHINNQVIQWNKKDDVVKYLGLHKDENSLPSSKLQIKSSLLLYTSIIRPLLTYACPVWAAVSPTKIKKIQTLQNKFLRISLKAPGFMRNQQTHNDNGIPLIRSKTQNRRLKPRLPQDIPPTDTEEPSSEDEEQSIL</sequence>
<gene>
    <name evidence="3" type="ORF">FWK35_00012280</name>
</gene>
<dbReference type="InterPro" id="IPR000477">
    <property type="entry name" value="RT_dom"/>
</dbReference>
<proteinExistence type="predicted"/>
<dbReference type="SUPFAM" id="SSF56672">
    <property type="entry name" value="DNA/RNA polymerases"/>
    <property type="match status" value="1"/>
</dbReference>
<evidence type="ECO:0000256" key="1">
    <source>
        <dbReference type="SAM" id="MobiDB-lite"/>
    </source>
</evidence>
<dbReference type="InterPro" id="IPR043502">
    <property type="entry name" value="DNA/RNA_pol_sf"/>
</dbReference>
<comment type="caution">
    <text evidence="3">The sequence shown here is derived from an EMBL/GenBank/DDBJ whole genome shotgun (WGS) entry which is preliminary data.</text>
</comment>